<dbReference type="GO" id="GO:0008810">
    <property type="term" value="F:cellulase activity"/>
    <property type="evidence" value="ECO:0007669"/>
    <property type="project" value="UniProtKB-EC"/>
</dbReference>
<evidence type="ECO:0000256" key="3">
    <source>
        <dbReference type="ARBA" id="ARBA00023295"/>
    </source>
</evidence>
<feature type="transmembrane region" description="Helical" evidence="5">
    <location>
        <begin position="20"/>
        <end position="39"/>
    </location>
</feature>
<comment type="similarity">
    <text evidence="4">Belongs to the glycosyl hydrolase 5 (cellulase A) family.</text>
</comment>
<dbReference type="PANTHER" id="PTHR31297:SF17">
    <property type="entry name" value="ENDOGLUCANASE"/>
    <property type="match status" value="1"/>
</dbReference>
<keyword evidence="8" id="KW-1185">Reference proteome</keyword>
<dbReference type="PANTHER" id="PTHR31297">
    <property type="entry name" value="GLUCAN ENDO-1,6-BETA-GLUCOSIDASE B"/>
    <property type="match status" value="1"/>
</dbReference>
<evidence type="ECO:0000256" key="4">
    <source>
        <dbReference type="RuleBase" id="RU361153"/>
    </source>
</evidence>
<proteinExistence type="inferred from homology"/>
<gene>
    <name evidence="7" type="primary">celA</name>
    <name evidence="7" type="ORF">CLVI_22910</name>
</gene>
<dbReference type="InterPro" id="IPR017853">
    <property type="entry name" value="GH"/>
</dbReference>
<evidence type="ECO:0000256" key="1">
    <source>
        <dbReference type="ARBA" id="ARBA00022729"/>
    </source>
</evidence>
<evidence type="ECO:0000256" key="2">
    <source>
        <dbReference type="ARBA" id="ARBA00022801"/>
    </source>
</evidence>
<keyword evidence="5" id="KW-0812">Transmembrane</keyword>
<dbReference type="InterPro" id="IPR001547">
    <property type="entry name" value="Glyco_hydro_5"/>
</dbReference>
<keyword evidence="1" id="KW-0732">Signal</keyword>
<evidence type="ECO:0000259" key="6">
    <source>
        <dbReference type="Pfam" id="PF00150"/>
    </source>
</evidence>
<dbReference type="GO" id="GO:0009251">
    <property type="term" value="P:glucan catabolic process"/>
    <property type="evidence" value="ECO:0007669"/>
    <property type="project" value="TreeGrafter"/>
</dbReference>
<dbReference type="SUPFAM" id="SSF51445">
    <property type="entry name" value="(Trans)glycosidases"/>
    <property type="match status" value="1"/>
</dbReference>
<dbReference type="EMBL" id="PVXQ01000025">
    <property type="protein sequence ID" value="PRR81682.1"/>
    <property type="molecule type" value="Genomic_DNA"/>
</dbReference>
<evidence type="ECO:0000313" key="7">
    <source>
        <dbReference type="EMBL" id="PRR81682.1"/>
    </source>
</evidence>
<protein>
    <submittedName>
        <fullName evidence="7">Endoglucanase A</fullName>
        <ecNumber evidence="7">3.2.1.4</ecNumber>
    </submittedName>
</protein>
<keyword evidence="3 4" id="KW-0326">Glycosidase</keyword>
<keyword evidence="5" id="KW-0472">Membrane</keyword>
<dbReference type="GO" id="GO:0009986">
    <property type="term" value="C:cell surface"/>
    <property type="evidence" value="ECO:0007669"/>
    <property type="project" value="TreeGrafter"/>
</dbReference>
<dbReference type="RefSeq" id="WP_106060243.1">
    <property type="nucleotide sequence ID" value="NZ_PVXQ01000025.1"/>
</dbReference>
<keyword evidence="5" id="KW-1133">Transmembrane helix</keyword>
<accession>A0A2T0BCW2</accession>
<evidence type="ECO:0000313" key="8">
    <source>
        <dbReference type="Proteomes" id="UP000239471"/>
    </source>
</evidence>
<keyword evidence="2 4" id="KW-0378">Hydrolase</keyword>
<dbReference type="GO" id="GO:0008422">
    <property type="term" value="F:beta-glucosidase activity"/>
    <property type="evidence" value="ECO:0007669"/>
    <property type="project" value="TreeGrafter"/>
</dbReference>
<dbReference type="InterPro" id="IPR050386">
    <property type="entry name" value="Glycosyl_hydrolase_5"/>
</dbReference>
<dbReference type="Gene3D" id="3.20.20.80">
    <property type="entry name" value="Glycosidases"/>
    <property type="match status" value="1"/>
</dbReference>
<name>A0A2T0BCW2_9CLOT</name>
<feature type="domain" description="Glycoside hydrolase family 5" evidence="6">
    <location>
        <begin position="76"/>
        <end position="348"/>
    </location>
</feature>
<evidence type="ECO:0000256" key="5">
    <source>
        <dbReference type="SAM" id="Phobius"/>
    </source>
</evidence>
<comment type="caution">
    <text evidence="7">The sequence shown here is derived from an EMBL/GenBank/DDBJ whole genome shotgun (WGS) entry which is preliminary data.</text>
</comment>
<dbReference type="AlphaFoldDB" id="A0A2T0BCW2"/>
<dbReference type="Proteomes" id="UP000239471">
    <property type="component" value="Unassembled WGS sequence"/>
</dbReference>
<reference evidence="7 8" key="1">
    <citation type="submission" date="2018-03" db="EMBL/GenBank/DDBJ databases">
        <title>Genome sequence of Clostridium vincentii DSM 10228.</title>
        <authorList>
            <person name="Poehlein A."/>
            <person name="Daniel R."/>
        </authorList>
    </citation>
    <scope>NUCLEOTIDE SEQUENCE [LARGE SCALE GENOMIC DNA]</scope>
    <source>
        <strain evidence="7 8">DSM 10228</strain>
    </source>
</reference>
<sequence>MIQKYSRKRNWKKWIYSKLYPIITAVLILFAIYFGVYIYNKSAGIRFVKNMKAGWNLGNSLDVKERGIINGDPEIYEVFWGNPLTTKAIIDEIKSGGFNTIRIPVTWYEHMDEKGVIDEKWMNRVQEVVDYVLDNDMYAIIDIHHDEWFAPTYDNQENAKKMLCSTWSQIADRFENYNEHLIFEAMNEPRLIDTEFEWNAGNKEAREVLNNLNAAFVETIREGSKENKKRYLMLATYCNSSDEEAVKDFILPQDKHIILSIHEYVPYDFVMNEDGTNEWSKENSKDTKAIDETVNNLYYSFISKGIPVVVSEFGAANKNNIEARLEWVNYYVTAARDKKIMCIWWDEGSSEDKPGKYELFDRHNLKWEYPEIVDILTK</sequence>
<dbReference type="EC" id="3.2.1.4" evidence="7"/>
<dbReference type="OrthoDB" id="9800955at2"/>
<dbReference type="Pfam" id="PF00150">
    <property type="entry name" value="Cellulase"/>
    <property type="match status" value="1"/>
</dbReference>
<dbReference type="GO" id="GO:0005576">
    <property type="term" value="C:extracellular region"/>
    <property type="evidence" value="ECO:0007669"/>
    <property type="project" value="TreeGrafter"/>
</dbReference>
<organism evidence="7 8">
    <name type="scientific">Clostridium vincentii</name>
    <dbReference type="NCBI Taxonomy" id="52704"/>
    <lineage>
        <taxon>Bacteria</taxon>
        <taxon>Bacillati</taxon>
        <taxon>Bacillota</taxon>
        <taxon>Clostridia</taxon>
        <taxon>Eubacteriales</taxon>
        <taxon>Clostridiaceae</taxon>
        <taxon>Clostridium</taxon>
    </lineage>
</organism>